<protein>
    <recommendedName>
        <fullName evidence="2">Negative regulator of flagellin synthesis</fullName>
    </recommendedName>
    <alternativeName>
        <fullName evidence="8">Anti-sigma-28 factor</fullName>
    </alternativeName>
</protein>
<evidence type="ECO:0000259" key="10">
    <source>
        <dbReference type="Pfam" id="PF04316"/>
    </source>
</evidence>
<reference evidence="11 12" key="1">
    <citation type="submission" date="2019-03" db="EMBL/GenBank/DDBJ databases">
        <title>Luteimonas zhaokaii sp.nov., isolated from the rectal contents of Plateau pika in Yushu, Qinghai Province, China.</title>
        <authorList>
            <person name="Zhang G."/>
        </authorList>
    </citation>
    <scope>NUCLEOTIDE SEQUENCE [LARGE SCALE GENOMIC DNA]</scope>
    <source>
        <strain evidence="11 12">THG-MD21</strain>
    </source>
</reference>
<keyword evidence="11" id="KW-0282">Flagellum</keyword>
<keyword evidence="5" id="KW-0805">Transcription regulation</keyword>
<sequence>MTHRIDAPPPAARAAEAAAMSSVGRAGAPRTEPVAATPAVDRVILTGDAEGLQAMGRDLATAPPGIDMARVNALKAAIADGSYRVDAATVATRMLGLERQLEGV</sequence>
<evidence type="ECO:0000256" key="8">
    <source>
        <dbReference type="ARBA" id="ARBA00030117"/>
    </source>
</evidence>
<organism evidence="11 12">
    <name type="scientific">Luteimonas terrae</name>
    <dbReference type="NCBI Taxonomy" id="1530191"/>
    <lineage>
        <taxon>Bacteria</taxon>
        <taxon>Pseudomonadati</taxon>
        <taxon>Pseudomonadota</taxon>
        <taxon>Gammaproteobacteria</taxon>
        <taxon>Lysobacterales</taxon>
        <taxon>Lysobacteraceae</taxon>
        <taxon>Luteimonas</taxon>
    </lineage>
</organism>
<comment type="similarity">
    <text evidence="1">Belongs to the FlgM family.</text>
</comment>
<dbReference type="Proteomes" id="UP000295543">
    <property type="component" value="Unassembled WGS sequence"/>
</dbReference>
<evidence type="ECO:0000313" key="12">
    <source>
        <dbReference type="Proteomes" id="UP000295543"/>
    </source>
</evidence>
<dbReference type="InterPro" id="IPR035890">
    <property type="entry name" value="Anti-sigma-28_factor_FlgM_sf"/>
</dbReference>
<evidence type="ECO:0000256" key="1">
    <source>
        <dbReference type="ARBA" id="ARBA00005322"/>
    </source>
</evidence>
<dbReference type="GO" id="GO:0045892">
    <property type="term" value="P:negative regulation of DNA-templated transcription"/>
    <property type="evidence" value="ECO:0007669"/>
    <property type="project" value="InterPro"/>
</dbReference>
<dbReference type="InterPro" id="IPR031316">
    <property type="entry name" value="FlgM_C"/>
</dbReference>
<dbReference type="AlphaFoldDB" id="A0A4R5UA73"/>
<keyword evidence="4" id="KW-1005">Bacterial flagellum biogenesis</keyword>
<keyword evidence="6" id="KW-0804">Transcription</keyword>
<accession>A0A4R5UA73</accession>
<evidence type="ECO:0000256" key="7">
    <source>
        <dbReference type="ARBA" id="ARBA00024739"/>
    </source>
</evidence>
<evidence type="ECO:0000313" key="11">
    <source>
        <dbReference type="EMBL" id="TDK31609.1"/>
    </source>
</evidence>
<evidence type="ECO:0000256" key="6">
    <source>
        <dbReference type="ARBA" id="ARBA00023163"/>
    </source>
</evidence>
<keyword evidence="3" id="KW-0678">Repressor</keyword>
<gene>
    <name evidence="11" type="primary">flgM</name>
    <name evidence="11" type="ORF">E2F49_09190</name>
</gene>
<dbReference type="EMBL" id="SMTG01000003">
    <property type="protein sequence ID" value="TDK31609.1"/>
    <property type="molecule type" value="Genomic_DNA"/>
</dbReference>
<comment type="function">
    <text evidence="7">Responsible for the coupling of flagellin expression to flagellar assembly by preventing expression of the flagellin genes when a component of the middle class of proteins is defective. It negatively regulates flagellar genes by inhibiting the activity of FliA by directly binding to FliA.</text>
</comment>
<dbReference type="GO" id="GO:0044781">
    <property type="term" value="P:bacterial-type flagellum organization"/>
    <property type="evidence" value="ECO:0007669"/>
    <property type="project" value="UniProtKB-KW"/>
</dbReference>
<dbReference type="SUPFAM" id="SSF101498">
    <property type="entry name" value="Anti-sigma factor FlgM"/>
    <property type="match status" value="1"/>
</dbReference>
<keyword evidence="11" id="KW-0966">Cell projection</keyword>
<dbReference type="OrthoDB" id="7063735at2"/>
<evidence type="ECO:0000256" key="3">
    <source>
        <dbReference type="ARBA" id="ARBA00022491"/>
    </source>
</evidence>
<feature type="domain" description="Anti-sigma-28 factor FlgM C-terminal" evidence="10">
    <location>
        <begin position="41"/>
        <end position="95"/>
    </location>
</feature>
<feature type="region of interest" description="Disordered" evidence="9">
    <location>
        <begin position="1"/>
        <end position="35"/>
    </location>
</feature>
<evidence type="ECO:0000256" key="4">
    <source>
        <dbReference type="ARBA" id="ARBA00022795"/>
    </source>
</evidence>
<dbReference type="InterPro" id="IPR007412">
    <property type="entry name" value="FlgM"/>
</dbReference>
<evidence type="ECO:0000256" key="9">
    <source>
        <dbReference type="SAM" id="MobiDB-lite"/>
    </source>
</evidence>
<keyword evidence="12" id="KW-1185">Reference proteome</keyword>
<keyword evidence="11" id="KW-0969">Cilium</keyword>
<dbReference type="Pfam" id="PF04316">
    <property type="entry name" value="FlgM"/>
    <property type="match status" value="1"/>
</dbReference>
<dbReference type="RefSeq" id="WP_133393626.1">
    <property type="nucleotide sequence ID" value="NZ_SMTG01000003.1"/>
</dbReference>
<name>A0A4R5UA73_9GAMM</name>
<dbReference type="NCBIfam" id="TIGR03824">
    <property type="entry name" value="FlgM_jcvi"/>
    <property type="match status" value="1"/>
</dbReference>
<evidence type="ECO:0000256" key="2">
    <source>
        <dbReference type="ARBA" id="ARBA00017823"/>
    </source>
</evidence>
<proteinExistence type="inferred from homology"/>
<comment type="caution">
    <text evidence="11">The sequence shown here is derived from an EMBL/GenBank/DDBJ whole genome shotgun (WGS) entry which is preliminary data.</text>
</comment>
<evidence type="ECO:0000256" key="5">
    <source>
        <dbReference type="ARBA" id="ARBA00023015"/>
    </source>
</evidence>